<accession>A0ABV8SVP3</accession>
<reference evidence="2" key="1">
    <citation type="journal article" date="2019" name="Int. J. Syst. Evol. Microbiol.">
        <title>The Global Catalogue of Microorganisms (GCM) 10K type strain sequencing project: providing services to taxonomists for standard genome sequencing and annotation.</title>
        <authorList>
            <consortium name="The Broad Institute Genomics Platform"/>
            <consortium name="The Broad Institute Genome Sequencing Center for Infectious Disease"/>
            <person name="Wu L."/>
            <person name="Ma J."/>
        </authorList>
    </citation>
    <scope>NUCLEOTIDE SEQUENCE [LARGE SCALE GENOMIC DNA]</scope>
    <source>
        <strain evidence="2">CGMCC 1.10759</strain>
    </source>
</reference>
<protein>
    <recommendedName>
        <fullName evidence="3">C2H2-type domain-containing protein</fullName>
    </recommendedName>
</protein>
<proteinExistence type="predicted"/>
<sequence>MWIIFGWEKEQKPLGVVATTYCYDCRRSSEWLVSKESEWVTLSAIRVFRFILKHHLHCTGCSAVFPLTQAEFKQIDRHMRQHESIDGTDLHGSLAKTIEAEQLAGKTPLQLKFIRESMAAQEQYKAAIRSQNDQSP</sequence>
<evidence type="ECO:0000313" key="2">
    <source>
        <dbReference type="Proteomes" id="UP001595904"/>
    </source>
</evidence>
<keyword evidence="2" id="KW-1185">Reference proteome</keyword>
<dbReference type="RefSeq" id="WP_380598060.1">
    <property type="nucleotide sequence ID" value="NZ_JBHSDU010000003.1"/>
</dbReference>
<dbReference type="EMBL" id="JBHSDU010000003">
    <property type="protein sequence ID" value="MFC4310514.1"/>
    <property type="molecule type" value="Genomic_DNA"/>
</dbReference>
<dbReference type="Proteomes" id="UP001595904">
    <property type="component" value="Unassembled WGS sequence"/>
</dbReference>
<gene>
    <name evidence="1" type="ORF">ACFPN2_15595</name>
</gene>
<name>A0ABV8SVP3_9GAMM</name>
<evidence type="ECO:0008006" key="3">
    <source>
        <dbReference type="Google" id="ProtNLM"/>
    </source>
</evidence>
<comment type="caution">
    <text evidence="1">The sequence shown here is derived from an EMBL/GenBank/DDBJ whole genome shotgun (WGS) entry which is preliminary data.</text>
</comment>
<evidence type="ECO:0000313" key="1">
    <source>
        <dbReference type="EMBL" id="MFC4310514.1"/>
    </source>
</evidence>
<organism evidence="1 2">
    <name type="scientific">Steroidobacter flavus</name>
    <dbReference type="NCBI Taxonomy" id="1842136"/>
    <lineage>
        <taxon>Bacteria</taxon>
        <taxon>Pseudomonadati</taxon>
        <taxon>Pseudomonadota</taxon>
        <taxon>Gammaproteobacteria</taxon>
        <taxon>Steroidobacterales</taxon>
        <taxon>Steroidobacteraceae</taxon>
        <taxon>Steroidobacter</taxon>
    </lineage>
</organism>